<dbReference type="AlphaFoldDB" id="A0A9P4JGA4"/>
<feature type="compositionally biased region" description="Basic and acidic residues" evidence="1">
    <location>
        <begin position="254"/>
        <end position="264"/>
    </location>
</feature>
<feature type="compositionally biased region" description="Basic residues" evidence="1">
    <location>
        <begin position="174"/>
        <end position="183"/>
    </location>
</feature>
<evidence type="ECO:0000313" key="4">
    <source>
        <dbReference type="Proteomes" id="UP000799536"/>
    </source>
</evidence>
<dbReference type="Pfam" id="PF08325">
    <property type="entry name" value="WLM"/>
    <property type="match status" value="1"/>
</dbReference>
<dbReference type="Proteomes" id="UP000799536">
    <property type="component" value="Unassembled WGS sequence"/>
</dbReference>
<comment type="caution">
    <text evidence="3">The sequence shown here is derived from an EMBL/GenBank/DDBJ whole genome shotgun (WGS) entry which is preliminary data.</text>
</comment>
<feature type="region of interest" description="Disordered" evidence="1">
    <location>
        <begin position="169"/>
        <end position="191"/>
    </location>
</feature>
<feature type="compositionally biased region" description="Polar residues" evidence="1">
    <location>
        <begin position="368"/>
        <end position="380"/>
    </location>
</feature>
<keyword evidence="4" id="KW-1185">Reference proteome</keyword>
<dbReference type="GO" id="GO:0005634">
    <property type="term" value="C:nucleus"/>
    <property type="evidence" value="ECO:0007669"/>
    <property type="project" value="TreeGrafter"/>
</dbReference>
<evidence type="ECO:0000256" key="1">
    <source>
        <dbReference type="SAM" id="MobiDB-lite"/>
    </source>
</evidence>
<dbReference type="GO" id="GO:0008237">
    <property type="term" value="F:metallopeptidase activity"/>
    <property type="evidence" value="ECO:0007669"/>
    <property type="project" value="TreeGrafter"/>
</dbReference>
<feature type="region of interest" description="Disordered" evidence="1">
    <location>
        <begin position="320"/>
        <end position="380"/>
    </location>
</feature>
<dbReference type="GO" id="GO:0006281">
    <property type="term" value="P:DNA repair"/>
    <property type="evidence" value="ECO:0007669"/>
    <property type="project" value="TreeGrafter"/>
</dbReference>
<dbReference type="Gene3D" id="3.30.2010.10">
    <property type="entry name" value="Metalloproteases ('zincins'), catalytic domain"/>
    <property type="match status" value="1"/>
</dbReference>
<name>A0A9P4JGA4_9PLEO</name>
<dbReference type="PANTHER" id="PTHR46622">
    <property type="entry name" value="DNA-DEPENDENT METALLOPROTEASE WSS1"/>
    <property type="match status" value="1"/>
</dbReference>
<accession>A0A9P4JGA4</accession>
<dbReference type="CDD" id="cd07344">
    <property type="entry name" value="M48_yhfN_like"/>
    <property type="match status" value="1"/>
</dbReference>
<evidence type="ECO:0000259" key="2">
    <source>
        <dbReference type="PROSITE" id="PS51397"/>
    </source>
</evidence>
<dbReference type="InterPro" id="IPR013536">
    <property type="entry name" value="WLM_dom"/>
</dbReference>
<dbReference type="InterPro" id="IPR053000">
    <property type="entry name" value="WSS1-like_metalloprotease"/>
</dbReference>
<sequence>MPLGFERINERTQRPNPLINFIKLLPGPSSQTTTAELILSRVAAICYPFMKTHHIFVQSLEEFPHNNEFVGRNFNAGEVIQLVLKNKRGEWLPVRWVQMVMVHELAHCKEMNHSARFWKWRNSFASDLHELWRKGYTGEGMWGRGRSLEPGAIVTGSVDNGLVPENLCGGTYGRKTRKRKRNGKGKEPLSYAERKQRTILKKFGAGGQTLGADEETKIKLESGVPKKGKPRVAGSVRGRELRAAAALARFDQVNKEEVSVKTEPSDPETEDEYEEPNDAEAAVDIDGTKLVDDEGNGLVKICEGEDNKDENALREMAECRDIGSHNIPNKVPQRPPSSRGSKSVTRKTAPRNTSTIKDDTNPGHSKFSPMSKSTGSSAQVTLMDEVCERRSQTNIAPKSPSSSSRVKPKLFFDCHVCSLINEPGTLICVACFNVLNPHLVPDHWGCQSTTCIESKHINAGDAGICGICGSPRSR</sequence>
<protein>
    <submittedName>
        <fullName evidence="3">WLM-domain-containing protein</fullName>
    </submittedName>
</protein>
<reference evidence="3" key="1">
    <citation type="journal article" date="2020" name="Stud. Mycol.">
        <title>101 Dothideomycetes genomes: a test case for predicting lifestyles and emergence of pathogens.</title>
        <authorList>
            <person name="Haridas S."/>
            <person name="Albert R."/>
            <person name="Binder M."/>
            <person name="Bloem J."/>
            <person name="Labutti K."/>
            <person name="Salamov A."/>
            <person name="Andreopoulos B."/>
            <person name="Baker S."/>
            <person name="Barry K."/>
            <person name="Bills G."/>
            <person name="Bluhm B."/>
            <person name="Cannon C."/>
            <person name="Castanera R."/>
            <person name="Culley D."/>
            <person name="Daum C."/>
            <person name="Ezra D."/>
            <person name="Gonzalez J."/>
            <person name="Henrissat B."/>
            <person name="Kuo A."/>
            <person name="Liang C."/>
            <person name="Lipzen A."/>
            <person name="Lutzoni F."/>
            <person name="Magnuson J."/>
            <person name="Mondo S."/>
            <person name="Nolan M."/>
            <person name="Ohm R."/>
            <person name="Pangilinan J."/>
            <person name="Park H.-J."/>
            <person name="Ramirez L."/>
            <person name="Alfaro M."/>
            <person name="Sun H."/>
            <person name="Tritt A."/>
            <person name="Yoshinaga Y."/>
            <person name="Zwiers L.-H."/>
            <person name="Turgeon B."/>
            <person name="Goodwin S."/>
            <person name="Spatafora J."/>
            <person name="Crous P."/>
            <person name="Grigoriev I."/>
        </authorList>
    </citation>
    <scope>NUCLEOTIDE SEQUENCE</scope>
    <source>
        <strain evidence="3">ATCC 74209</strain>
    </source>
</reference>
<dbReference type="PROSITE" id="PS51397">
    <property type="entry name" value="WLM"/>
    <property type="match status" value="1"/>
</dbReference>
<dbReference type="OrthoDB" id="447842at2759"/>
<organism evidence="3 4">
    <name type="scientific">Delitschia confertaspora ATCC 74209</name>
    <dbReference type="NCBI Taxonomy" id="1513339"/>
    <lineage>
        <taxon>Eukaryota</taxon>
        <taxon>Fungi</taxon>
        <taxon>Dikarya</taxon>
        <taxon>Ascomycota</taxon>
        <taxon>Pezizomycotina</taxon>
        <taxon>Dothideomycetes</taxon>
        <taxon>Pleosporomycetidae</taxon>
        <taxon>Pleosporales</taxon>
        <taxon>Delitschiaceae</taxon>
        <taxon>Delitschia</taxon>
    </lineage>
</organism>
<gene>
    <name evidence="3" type="ORF">GQ43DRAFT_399904</name>
</gene>
<proteinExistence type="predicted"/>
<feature type="domain" description="WLM" evidence="2">
    <location>
        <begin position="10"/>
        <end position="251"/>
    </location>
</feature>
<evidence type="ECO:0000313" key="3">
    <source>
        <dbReference type="EMBL" id="KAF2198903.1"/>
    </source>
</evidence>
<dbReference type="EMBL" id="ML994109">
    <property type="protein sequence ID" value="KAF2198903.1"/>
    <property type="molecule type" value="Genomic_DNA"/>
</dbReference>
<dbReference type="PANTHER" id="PTHR46622:SF1">
    <property type="entry name" value="DNA-DEPENDENT METALLOPROTEASE WSS1"/>
    <property type="match status" value="1"/>
</dbReference>
<feature type="compositionally biased region" description="Acidic residues" evidence="1">
    <location>
        <begin position="265"/>
        <end position="282"/>
    </location>
</feature>
<feature type="region of interest" description="Disordered" evidence="1">
    <location>
        <begin position="254"/>
        <end position="282"/>
    </location>
</feature>